<dbReference type="PROSITE" id="PS00135">
    <property type="entry name" value="TRYPSIN_SER"/>
    <property type="match status" value="1"/>
</dbReference>
<reference evidence="4" key="1">
    <citation type="submission" date="2022-05" db="EMBL/GenBank/DDBJ databases">
        <title>An RpoN-dependent PEP-CTERM gene is involved in floc formation of an Aquincola tertiaricarbonis strain.</title>
        <authorList>
            <person name="Qiu D."/>
            <person name="Xia M."/>
        </authorList>
    </citation>
    <scope>NUCLEOTIDE SEQUENCE</scope>
    <source>
        <strain evidence="4">RN12</strain>
    </source>
</reference>
<dbReference type="InterPro" id="IPR001254">
    <property type="entry name" value="Trypsin_dom"/>
</dbReference>
<dbReference type="PROSITE" id="PS50240">
    <property type="entry name" value="TRYPSIN_DOM"/>
    <property type="match status" value="1"/>
</dbReference>
<keyword evidence="1" id="KW-0645">Protease</keyword>
<feature type="domain" description="Peptidase S1" evidence="3">
    <location>
        <begin position="287"/>
        <end position="597"/>
    </location>
</feature>
<evidence type="ECO:0000259" key="3">
    <source>
        <dbReference type="PROSITE" id="PS50240"/>
    </source>
</evidence>
<feature type="chain" id="PRO_5045621817" evidence="2">
    <location>
        <begin position="24"/>
        <end position="605"/>
    </location>
</feature>
<name>A0ABY4S0Y0_AQUTE</name>
<sequence>MLHLSSLRACTLVGGLWASSVFAANEYPWCSGNIPQAMPPLRSPATLTSTPVEEKQGADFNAVKFEEFARRGIQTGGSGLRPPNLLAGRAPAALGRSAASGSVGGDSFLPDVPPYRHSSFGVKGLGGFSADALAVQPGVLDPIQLSPDAHRFFLSLKSRFENDHFGALRHGPLMQSLASLPIEQQKRIVELAYKEPAVDSFAMLAQGANGSLERTARLTRAFTLEVALDQPIVQALFGVRLDQASNEMLLRLSDRKDVLSLGNHLDRVNFAARNKGWLKGRETVQIIAAGEAVQPGSLGEVPPGLPVRVVDAGDGKWCKRPTTTSDYRLDPERKTIGQNWDPIAFSDVAMLLFRKPGSGIAGISICTAIRISPNHLLTAAHCLATRSVDGKWVKRTFDGIAWEGVALLPSSSTGDQKPSECFEAPASCGFHVSRLGGRSAFPDDISWVGELPSPDIAMLQVDFPADAGVASTAAVGKEPALRQLTLAGFGLTNAGGQTYSGYLQVGWQRQTPRIDRGVLIWSLDLGGGFAGACSGDSGGAVFDGSVASKSDVRRLVGVISFGYGMSTESGIERCLKMTTGGATEVSKHAKWICRESAGTALGCSP</sequence>
<dbReference type="SUPFAM" id="SSF50494">
    <property type="entry name" value="Trypsin-like serine proteases"/>
    <property type="match status" value="1"/>
</dbReference>
<evidence type="ECO:0000313" key="5">
    <source>
        <dbReference type="Proteomes" id="UP001056201"/>
    </source>
</evidence>
<dbReference type="InterPro" id="IPR009003">
    <property type="entry name" value="Peptidase_S1_PA"/>
</dbReference>
<keyword evidence="5" id="KW-1185">Reference proteome</keyword>
<dbReference type="EMBL" id="CP097635">
    <property type="protein sequence ID" value="URI07043.1"/>
    <property type="molecule type" value="Genomic_DNA"/>
</dbReference>
<evidence type="ECO:0000256" key="1">
    <source>
        <dbReference type="RuleBase" id="RU363034"/>
    </source>
</evidence>
<dbReference type="PROSITE" id="PS00134">
    <property type="entry name" value="TRYPSIN_HIS"/>
    <property type="match status" value="1"/>
</dbReference>
<protein>
    <submittedName>
        <fullName evidence="4">S1 family peptidase</fullName>
    </submittedName>
</protein>
<keyword evidence="2" id="KW-0732">Signal</keyword>
<evidence type="ECO:0000313" key="4">
    <source>
        <dbReference type="EMBL" id="URI07043.1"/>
    </source>
</evidence>
<gene>
    <name evidence="4" type="ORF">MW290_14225</name>
</gene>
<dbReference type="InterPro" id="IPR033116">
    <property type="entry name" value="TRYPSIN_SER"/>
</dbReference>
<dbReference type="RefSeq" id="WP_250195308.1">
    <property type="nucleotide sequence ID" value="NZ_CP097635.1"/>
</dbReference>
<dbReference type="InterPro" id="IPR018114">
    <property type="entry name" value="TRYPSIN_HIS"/>
</dbReference>
<dbReference type="Pfam" id="PF00089">
    <property type="entry name" value="Trypsin"/>
    <property type="match status" value="1"/>
</dbReference>
<proteinExistence type="predicted"/>
<dbReference type="Gene3D" id="2.40.10.10">
    <property type="entry name" value="Trypsin-like serine proteases"/>
    <property type="match status" value="1"/>
</dbReference>
<organism evidence="4 5">
    <name type="scientific">Aquincola tertiaricarbonis</name>
    <dbReference type="NCBI Taxonomy" id="391953"/>
    <lineage>
        <taxon>Bacteria</taxon>
        <taxon>Pseudomonadati</taxon>
        <taxon>Pseudomonadota</taxon>
        <taxon>Betaproteobacteria</taxon>
        <taxon>Burkholderiales</taxon>
        <taxon>Sphaerotilaceae</taxon>
        <taxon>Aquincola</taxon>
    </lineage>
</organism>
<evidence type="ECO:0000256" key="2">
    <source>
        <dbReference type="SAM" id="SignalP"/>
    </source>
</evidence>
<keyword evidence="1" id="KW-0720">Serine protease</keyword>
<feature type="signal peptide" evidence="2">
    <location>
        <begin position="1"/>
        <end position="23"/>
    </location>
</feature>
<dbReference type="SMART" id="SM00020">
    <property type="entry name" value="Tryp_SPc"/>
    <property type="match status" value="1"/>
</dbReference>
<dbReference type="Proteomes" id="UP001056201">
    <property type="component" value="Chromosome 1"/>
</dbReference>
<accession>A0ABY4S0Y0</accession>
<dbReference type="InterPro" id="IPR043504">
    <property type="entry name" value="Peptidase_S1_PA_chymotrypsin"/>
</dbReference>
<keyword evidence="1" id="KW-0378">Hydrolase</keyword>